<accession>A0A2L1IW23</accession>
<gene>
    <name evidence="1" type="ORF">SEA_BILLNYE_162</name>
</gene>
<dbReference type="EMBL" id="MG757153">
    <property type="protein sequence ID" value="AVD99335.1"/>
    <property type="molecule type" value="Genomic_DNA"/>
</dbReference>
<name>A0A2L1IW23_9CAUD</name>
<dbReference type="Proteomes" id="UP000241925">
    <property type="component" value="Segment"/>
</dbReference>
<organism evidence="1 2">
    <name type="scientific">Streptomyces phage BillNye</name>
    <dbReference type="NCBI Taxonomy" id="2079426"/>
    <lineage>
        <taxon>Viruses</taxon>
        <taxon>Duplodnaviria</taxon>
        <taxon>Heunggongvirae</taxon>
        <taxon>Uroviricota</taxon>
        <taxon>Caudoviricetes</taxon>
        <taxon>Stanwilliamsviridae</taxon>
        <taxon>Loccivirinae</taxon>
        <taxon>Wilnyevirus</taxon>
        <taxon>Wilnyevirus billnye</taxon>
    </lineage>
</organism>
<proteinExistence type="predicted"/>
<protein>
    <submittedName>
        <fullName evidence="1">Uncharacterized protein</fullName>
    </submittedName>
</protein>
<reference evidence="1 2" key="1">
    <citation type="submission" date="2018-01" db="EMBL/GenBank/DDBJ databases">
        <authorList>
            <person name="Grinwald M.F."/>
            <person name="Tasoff P."/>
            <person name="Simpson K.F."/>
            <person name="Vasser A."/>
            <person name="Shaffer C.D."/>
            <person name="Weston-Hafer K.A."/>
            <person name="Russell D.A."/>
            <person name="Pope W.H."/>
            <person name="Jacobs-Sera D."/>
            <person name="Hendrix R.W."/>
            <person name="Hatfull G.F."/>
        </authorList>
    </citation>
    <scope>NUCLEOTIDE SEQUENCE [LARGE SCALE GENOMIC DNA]</scope>
</reference>
<evidence type="ECO:0000313" key="2">
    <source>
        <dbReference type="Proteomes" id="UP000241925"/>
    </source>
</evidence>
<keyword evidence="2" id="KW-1185">Reference proteome</keyword>
<sequence>MSLFRMAEGNGLIYIVPMDVYDFVTKMHPDCFKNGEMRAMANAYLVIDKKSAKVIKARSFNPNGNDH</sequence>
<evidence type="ECO:0000313" key="1">
    <source>
        <dbReference type="EMBL" id="AVD99335.1"/>
    </source>
</evidence>